<evidence type="ECO:0000256" key="2">
    <source>
        <dbReference type="SAM" id="Coils"/>
    </source>
</evidence>
<dbReference type="PROSITE" id="PS50144">
    <property type="entry name" value="MATH"/>
    <property type="match status" value="1"/>
</dbReference>
<reference evidence="4" key="1">
    <citation type="submission" date="2020-01" db="EMBL/GenBank/DDBJ databases">
        <authorList>
            <person name="Mishra B."/>
        </authorList>
    </citation>
    <scope>NUCLEOTIDE SEQUENCE [LARGE SCALE GENOMIC DNA]</scope>
</reference>
<comment type="caution">
    <text evidence="4">The sequence shown here is derived from an EMBL/GenBank/DDBJ whole genome shotgun (WGS) entry which is preliminary data.</text>
</comment>
<name>A0A6D2JB26_9BRAS</name>
<protein>
    <recommendedName>
        <fullName evidence="3">MATH domain-containing protein</fullName>
    </recommendedName>
</protein>
<dbReference type="InterPro" id="IPR050804">
    <property type="entry name" value="MCC"/>
</dbReference>
<evidence type="ECO:0000313" key="5">
    <source>
        <dbReference type="Proteomes" id="UP000467841"/>
    </source>
</evidence>
<dbReference type="CDD" id="cd00121">
    <property type="entry name" value="MATH"/>
    <property type="match status" value="1"/>
</dbReference>
<dbReference type="Gene3D" id="2.60.210.10">
    <property type="entry name" value="Apoptosis, Tumor Necrosis Factor Receptor Associated Protein 2, Chain A"/>
    <property type="match status" value="1"/>
</dbReference>
<evidence type="ECO:0000259" key="3">
    <source>
        <dbReference type="PROSITE" id="PS50144"/>
    </source>
</evidence>
<dbReference type="EMBL" id="CACVBM020001187">
    <property type="protein sequence ID" value="CAA7038147.1"/>
    <property type="molecule type" value="Genomic_DNA"/>
</dbReference>
<keyword evidence="5" id="KW-1185">Reference proteome</keyword>
<dbReference type="Pfam" id="PF22486">
    <property type="entry name" value="MATH_2"/>
    <property type="match status" value="1"/>
</dbReference>
<gene>
    <name evidence="4" type="ORF">MERR_LOCUS25382</name>
</gene>
<dbReference type="AlphaFoldDB" id="A0A6D2JB26"/>
<feature type="coiled-coil region" evidence="2">
    <location>
        <begin position="248"/>
        <end position="314"/>
    </location>
</feature>
<dbReference type="Proteomes" id="UP000467841">
    <property type="component" value="Unassembled WGS sequence"/>
</dbReference>
<dbReference type="InterPro" id="IPR002083">
    <property type="entry name" value="MATH/TRAF_dom"/>
</dbReference>
<accession>A0A6D2JB26</accession>
<dbReference type="InterPro" id="IPR008974">
    <property type="entry name" value="TRAF-like"/>
</dbReference>
<proteinExistence type="predicted"/>
<dbReference type="PANTHER" id="PTHR46236">
    <property type="entry name" value="TRAF-LIKE SUPERFAMILY PROTEIN"/>
    <property type="match status" value="1"/>
</dbReference>
<dbReference type="OrthoDB" id="1086267at2759"/>
<keyword evidence="1 2" id="KW-0175">Coiled coil</keyword>
<dbReference type="SUPFAM" id="SSF49599">
    <property type="entry name" value="TRAF domain-like"/>
    <property type="match status" value="1"/>
</dbReference>
<evidence type="ECO:0000313" key="4">
    <source>
        <dbReference type="EMBL" id="CAA7038147.1"/>
    </source>
</evidence>
<organism evidence="4 5">
    <name type="scientific">Microthlaspi erraticum</name>
    <dbReference type="NCBI Taxonomy" id="1685480"/>
    <lineage>
        <taxon>Eukaryota</taxon>
        <taxon>Viridiplantae</taxon>
        <taxon>Streptophyta</taxon>
        <taxon>Embryophyta</taxon>
        <taxon>Tracheophyta</taxon>
        <taxon>Spermatophyta</taxon>
        <taxon>Magnoliopsida</taxon>
        <taxon>eudicotyledons</taxon>
        <taxon>Gunneridae</taxon>
        <taxon>Pentapetalae</taxon>
        <taxon>rosids</taxon>
        <taxon>malvids</taxon>
        <taxon>Brassicales</taxon>
        <taxon>Brassicaceae</taxon>
        <taxon>Coluteocarpeae</taxon>
        <taxon>Microthlaspi</taxon>
    </lineage>
</organism>
<evidence type="ECO:0000256" key="1">
    <source>
        <dbReference type="ARBA" id="ARBA00023054"/>
    </source>
</evidence>
<sequence>MWNQKPKPTFRFEIDNFSEKGYSAIASPTYVIDGCEWDLYVWKGNPLASKNLLVNLYVPNHKSLGTGWRRTCSFYYVALNESGKELHRSSVDVRVFRDKNPGYGFQNSVHVPKFSEKELENDKLIIEVYIKLVEAFDGEVGDVTKKEEIVNINGFLVLASQAIQVRKIFAEHPHIALNFKSKNHVVKTEYMNVLLGLIDTLNKPRHSLSRMEICNAHSNLRELMDVGFKLEWLKTKLGEGSLESKKSDDHDESRVQQLEERVKNLELMDIGSLKSKLELAQVDDSRVEQLEESVKHLELIVSDLKAELDKEKAKSSDCGFLLVD</sequence>
<dbReference type="PANTHER" id="PTHR46236:SF12">
    <property type="entry name" value="MATH DOMAIN-CONTAINING PROTEIN"/>
    <property type="match status" value="1"/>
</dbReference>
<feature type="domain" description="MATH" evidence="3">
    <location>
        <begin position="7"/>
        <end position="130"/>
    </location>
</feature>